<reference evidence="12 13" key="1">
    <citation type="journal article" date="2018" name="J. Microbiol.">
        <title>Baekduia soli gen. nov., sp. nov., a novel bacterium isolated from the soil of Baekdu Mountain and proposal of a novel family name, Baekduiaceae fam. nov.</title>
        <authorList>
            <person name="An D.S."/>
            <person name="Siddiqi M.Z."/>
            <person name="Kim K.H."/>
            <person name="Yu H.S."/>
            <person name="Im W.T."/>
        </authorList>
    </citation>
    <scope>NUCLEOTIDE SEQUENCE [LARGE SCALE GENOMIC DNA]</scope>
    <source>
        <strain evidence="12 13">BR7-21</strain>
    </source>
</reference>
<evidence type="ECO:0000256" key="6">
    <source>
        <dbReference type="ARBA" id="ARBA00022801"/>
    </source>
</evidence>
<dbReference type="AlphaFoldDB" id="A0A5B8UAU6"/>
<evidence type="ECO:0000256" key="1">
    <source>
        <dbReference type="ARBA" id="ARBA00000677"/>
    </source>
</evidence>
<evidence type="ECO:0000256" key="2">
    <source>
        <dbReference type="ARBA" id="ARBA00004401"/>
    </source>
</evidence>
<dbReference type="NCBIfam" id="TIGR02227">
    <property type="entry name" value="sigpep_I_bact"/>
    <property type="match status" value="1"/>
</dbReference>
<dbReference type="OrthoDB" id="9815782at2"/>
<dbReference type="PANTHER" id="PTHR43390:SF1">
    <property type="entry name" value="CHLOROPLAST PROCESSING PEPTIDASE"/>
    <property type="match status" value="1"/>
</dbReference>
<dbReference type="Proteomes" id="UP000321805">
    <property type="component" value="Chromosome"/>
</dbReference>
<evidence type="ECO:0000259" key="11">
    <source>
        <dbReference type="Pfam" id="PF10502"/>
    </source>
</evidence>
<feature type="region of interest" description="Disordered" evidence="10">
    <location>
        <begin position="86"/>
        <end position="110"/>
    </location>
</feature>
<dbReference type="SUPFAM" id="SSF51306">
    <property type="entry name" value="LexA/Signal peptidase"/>
    <property type="match status" value="1"/>
</dbReference>
<gene>
    <name evidence="12" type="primary">lepB</name>
    <name evidence="12" type="ORF">FSW04_23925</name>
</gene>
<feature type="active site" evidence="7">
    <location>
        <position position="118"/>
    </location>
</feature>
<keyword evidence="5 8" id="KW-0645">Protease</keyword>
<evidence type="ECO:0000256" key="10">
    <source>
        <dbReference type="SAM" id="MobiDB-lite"/>
    </source>
</evidence>
<evidence type="ECO:0000256" key="9">
    <source>
        <dbReference type="RuleBase" id="RU362042"/>
    </source>
</evidence>
<dbReference type="PANTHER" id="PTHR43390">
    <property type="entry name" value="SIGNAL PEPTIDASE I"/>
    <property type="match status" value="1"/>
</dbReference>
<dbReference type="PROSITE" id="PS00501">
    <property type="entry name" value="SPASE_I_1"/>
    <property type="match status" value="1"/>
</dbReference>
<dbReference type="GO" id="GO:0009003">
    <property type="term" value="F:signal peptidase activity"/>
    <property type="evidence" value="ECO:0007669"/>
    <property type="project" value="UniProtKB-EC"/>
</dbReference>
<dbReference type="EC" id="3.4.21.89" evidence="4 8"/>
<name>A0A5B8UAU6_9ACTN</name>
<sequence>MSPTRRRRSRPQTVLETAVLLALAIALALSLQAYALKPYRIPSGSMEPTLKVGDRVLVNRFGHRVLGGEPHVGDIIVFHPPKGADPSSPVCGARAQGQGSLTPCSRPTPGASSQAFIKRVVAVGGDRIAIRDGHVIRNGRPAREPFAQRCFPGEQQCEFPNTITIPRGSVFLMGDNRGNSDDSRFWGPVPDAWVVGRALAIYWPPVRLGSP</sequence>
<dbReference type="InterPro" id="IPR019756">
    <property type="entry name" value="Pept_S26A_signal_pept_1_Ser-AS"/>
</dbReference>
<dbReference type="InterPro" id="IPR019533">
    <property type="entry name" value="Peptidase_S26"/>
</dbReference>
<accession>A0A5B8UAU6</accession>
<feature type="active site" evidence="7">
    <location>
        <position position="45"/>
    </location>
</feature>
<comment type="similarity">
    <text evidence="3 9">Belongs to the peptidase S26 family.</text>
</comment>
<dbReference type="GO" id="GO:0006465">
    <property type="term" value="P:signal peptide processing"/>
    <property type="evidence" value="ECO:0007669"/>
    <property type="project" value="InterPro"/>
</dbReference>
<dbReference type="GO" id="GO:0004252">
    <property type="term" value="F:serine-type endopeptidase activity"/>
    <property type="evidence" value="ECO:0007669"/>
    <property type="project" value="InterPro"/>
</dbReference>
<dbReference type="PRINTS" id="PR00727">
    <property type="entry name" value="LEADERPTASE"/>
</dbReference>
<evidence type="ECO:0000313" key="12">
    <source>
        <dbReference type="EMBL" id="QEC50329.1"/>
    </source>
</evidence>
<feature type="domain" description="Peptidase S26" evidence="11">
    <location>
        <begin position="16"/>
        <end position="203"/>
    </location>
</feature>
<dbReference type="InterPro" id="IPR019757">
    <property type="entry name" value="Pept_S26A_signal_pept_1_Lys-AS"/>
</dbReference>
<protein>
    <recommendedName>
        <fullName evidence="4 8">Signal peptidase I</fullName>
        <ecNumber evidence="4 8">3.4.21.89</ecNumber>
    </recommendedName>
</protein>
<dbReference type="RefSeq" id="WP_146922843.1">
    <property type="nucleotide sequence ID" value="NZ_CP042430.1"/>
</dbReference>
<dbReference type="EMBL" id="CP042430">
    <property type="protein sequence ID" value="QEC50329.1"/>
    <property type="molecule type" value="Genomic_DNA"/>
</dbReference>
<evidence type="ECO:0000256" key="3">
    <source>
        <dbReference type="ARBA" id="ARBA00009370"/>
    </source>
</evidence>
<proteinExistence type="inferred from homology"/>
<dbReference type="GO" id="GO:0005886">
    <property type="term" value="C:plasma membrane"/>
    <property type="evidence" value="ECO:0007669"/>
    <property type="project" value="UniProtKB-SubCell"/>
</dbReference>
<dbReference type="PROSITE" id="PS00760">
    <property type="entry name" value="SPASE_I_2"/>
    <property type="match status" value="1"/>
</dbReference>
<dbReference type="KEGG" id="bsol:FSW04_23925"/>
<keyword evidence="6 8" id="KW-0378">Hydrolase</keyword>
<dbReference type="CDD" id="cd06530">
    <property type="entry name" value="S26_SPase_I"/>
    <property type="match status" value="1"/>
</dbReference>
<evidence type="ECO:0000256" key="8">
    <source>
        <dbReference type="RuleBase" id="RU003993"/>
    </source>
</evidence>
<dbReference type="InterPro" id="IPR000223">
    <property type="entry name" value="Pept_S26A_signal_pept_1"/>
</dbReference>
<dbReference type="Pfam" id="PF10502">
    <property type="entry name" value="Peptidase_S26"/>
    <property type="match status" value="1"/>
</dbReference>
<keyword evidence="13" id="KW-1185">Reference proteome</keyword>
<comment type="catalytic activity">
    <reaction evidence="1 8">
        <text>Cleavage of hydrophobic, N-terminal signal or leader sequences from secreted and periplasmic proteins.</text>
        <dbReference type="EC" id="3.4.21.89"/>
    </reaction>
</comment>
<evidence type="ECO:0000256" key="5">
    <source>
        <dbReference type="ARBA" id="ARBA00022670"/>
    </source>
</evidence>
<feature type="compositionally biased region" description="Polar residues" evidence="10">
    <location>
        <begin position="97"/>
        <end position="110"/>
    </location>
</feature>
<dbReference type="Gene3D" id="2.10.109.10">
    <property type="entry name" value="Umud Fragment, subunit A"/>
    <property type="match status" value="1"/>
</dbReference>
<evidence type="ECO:0000256" key="4">
    <source>
        <dbReference type="ARBA" id="ARBA00013208"/>
    </source>
</evidence>
<evidence type="ECO:0000313" key="13">
    <source>
        <dbReference type="Proteomes" id="UP000321805"/>
    </source>
</evidence>
<organism evidence="12 13">
    <name type="scientific">Baekduia soli</name>
    <dbReference type="NCBI Taxonomy" id="496014"/>
    <lineage>
        <taxon>Bacteria</taxon>
        <taxon>Bacillati</taxon>
        <taxon>Actinomycetota</taxon>
        <taxon>Thermoleophilia</taxon>
        <taxon>Solirubrobacterales</taxon>
        <taxon>Baekduiaceae</taxon>
        <taxon>Baekduia</taxon>
    </lineage>
</organism>
<evidence type="ECO:0000256" key="7">
    <source>
        <dbReference type="PIRSR" id="PIRSR600223-1"/>
    </source>
</evidence>
<comment type="subcellular location">
    <subcellularLocation>
        <location evidence="2">Cell membrane</location>
        <topology evidence="2">Single-pass type II membrane protein</topology>
    </subcellularLocation>
    <subcellularLocation>
        <location evidence="9">Membrane</location>
        <topology evidence="9">Single-pass type II membrane protein</topology>
    </subcellularLocation>
</comment>
<dbReference type="InterPro" id="IPR036286">
    <property type="entry name" value="LexA/Signal_pep-like_sf"/>
</dbReference>